<evidence type="ECO:0000256" key="8">
    <source>
        <dbReference type="ARBA" id="ARBA00022958"/>
    </source>
</evidence>
<evidence type="ECO:0000256" key="9">
    <source>
        <dbReference type="ARBA" id="ARBA00022989"/>
    </source>
</evidence>
<keyword evidence="3" id="KW-0813">Transport</keyword>
<keyword evidence="8 12" id="KW-0630">Potassium</keyword>
<dbReference type="STRING" id="760142.Hipma_0342"/>
<keyword evidence="12" id="KW-0479">Metal-binding</keyword>
<dbReference type="FunCoup" id="F2LTJ4">
    <property type="interactions" value="151"/>
</dbReference>
<feature type="binding site" evidence="12">
    <location>
        <position position="428"/>
    </location>
    <ligand>
        <name>K(+)</name>
        <dbReference type="ChEBI" id="CHEBI:29103"/>
    </ligand>
</feature>
<evidence type="ECO:0000256" key="12">
    <source>
        <dbReference type="PIRSR" id="PIRSR006247-1"/>
    </source>
</evidence>
<dbReference type="KEGG" id="hmr:Hipma_0342"/>
<feature type="transmembrane region" description="Helical" evidence="13">
    <location>
        <begin position="69"/>
        <end position="91"/>
    </location>
</feature>
<evidence type="ECO:0000313" key="15">
    <source>
        <dbReference type="Proteomes" id="UP000008139"/>
    </source>
</evidence>
<feature type="transmembrane region" description="Helical" evidence="13">
    <location>
        <begin position="134"/>
        <end position="160"/>
    </location>
</feature>
<evidence type="ECO:0000256" key="1">
    <source>
        <dbReference type="ARBA" id="ARBA00004429"/>
    </source>
</evidence>
<feature type="transmembrane region" description="Helical" evidence="13">
    <location>
        <begin position="328"/>
        <end position="347"/>
    </location>
</feature>
<keyword evidence="7 13" id="KW-0812">Transmembrane</keyword>
<keyword evidence="15" id="KW-1185">Reference proteome</keyword>
<dbReference type="RefSeq" id="WP_013681363.1">
    <property type="nucleotide sequence ID" value="NC_015318.1"/>
</dbReference>
<dbReference type="AlphaFoldDB" id="F2LTJ4"/>
<dbReference type="PANTHER" id="PTHR32024">
    <property type="entry name" value="TRK SYSTEM POTASSIUM UPTAKE PROTEIN TRKG-RELATED"/>
    <property type="match status" value="1"/>
</dbReference>
<proteinExistence type="inferred from homology"/>
<keyword evidence="5" id="KW-0997">Cell inner membrane</keyword>
<evidence type="ECO:0000256" key="7">
    <source>
        <dbReference type="ARBA" id="ARBA00022692"/>
    </source>
</evidence>
<dbReference type="PIRSF" id="PIRSF006247">
    <property type="entry name" value="TrkH"/>
    <property type="match status" value="1"/>
</dbReference>
<evidence type="ECO:0000256" key="5">
    <source>
        <dbReference type="ARBA" id="ARBA00022519"/>
    </source>
</evidence>
<evidence type="ECO:0000313" key="14">
    <source>
        <dbReference type="EMBL" id="AEA33319.1"/>
    </source>
</evidence>
<keyword evidence="6" id="KW-0633">Potassium transport</keyword>
<dbReference type="EMBL" id="CP002606">
    <property type="protein sequence ID" value="AEA33319.1"/>
    <property type="molecule type" value="Genomic_DNA"/>
</dbReference>
<evidence type="ECO:0000256" key="13">
    <source>
        <dbReference type="SAM" id="Phobius"/>
    </source>
</evidence>
<dbReference type="Proteomes" id="UP000008139">
    <property type="component" value="Chromosome"/>
</dbReference>
<keyword evidence="9 13" id="KW-1133">Transmembrane helix</keyword>
<feature type="binding site" evidence="12">
    <location>
        <position position="109"/>
    </location>
    <ligand>
        <name>K(+)</name>
        <dbReference type="ChEBI" id="CHEBI:29103"/>
    </ligand>
</feature>
<reference evidence="14 15" key="1">
    <citation type="journal article" date="2011" name="Stand. Genomic Sci.">
        <title>Complete genome sequence of the thermophilic sulfur-reducer Hippea maritima type strain (MH(2)).</title>
        <authorList>
            <person name="Huntemann M."/>
            <person name="Lu M."/>
            <person name="Nolan M."/>
            <person name="Lapidus A."/>
            <person name="Lucas S."/>
            <person name="Hammon N."/>
            <person name="Deshpande S."/>
            <person name="Cheng J.F."/>
            <person name="Tapia R."/>
            <person name="Han C."/>
            <person name="Goodwin L."/>
            <person name="Pitluck S."/>
            <person name="Liolios K."/>
            <person name="Pagani I."/>
            <person name="Ivanova N."/>
            <person name="Ovchinikova G."/>
            <person name="Pati A."/>
            <person name="Chen A."/>
            <person name="Palaniappan K."/>
            <person name="Land M."/>
            <person name="Hauser L."/>
            <person name="Jeffries C.D."/>
            <person name="Detter J.C."/>
            <person name="Brambilla E.M."/>
            <person name="Rohde M."/>
            <person name="Spring S."/>
            <person name="Goker M."/>
            <person name="Woyke T."/>
            <person name="Bristow J."/>
            <person name="Eisen J.A."/>
            <person name="Markowitz V."/>
            <person name="Hugenholtz P."/>
            <person name="Kyrpides N.C."/>
            <person name="Klenk H.P."/>
            <person name="Mavromatis K."/>
        </authorList>
    </citation>
    <scope>NUCLEOTIDE SEQUENCE [LARGE SCALE GENOMIC DNA]</scope>
    <source>
        <strain evidence="15">ATCC 700847 / DSM 10411 / MH2</strain>
    </source>
</reference>
<feature type="transmembrane region" description="Helical" evidence="13">
    <location>
        <begin position="181"/>
        <end position="202"/>
    </location>
</feature>
<dbReference type="GO" id="GO:0015379">
    <property type="term" value="F:potassium:chloride symporter activity"/>
    <property type="evidence" value="ECO:0007669"/>
    <property type="project" value="InterPro"/>
</dbReference>
<reference evidence="15" key="2">
    <citation type="submission" date="2011-03" db="EMBL/GenBank/DDBJ databases">
        <title>The complete genome of Hippea maritima DSM 10411.</title>
        <authorList>
            <consortium name="US DOE Joint Genome Institute (JGI-PGF)"/>
            <person name="Lucas S."/>
            <person name="Copeland A."/>
            <person name="Lapidus A."/>
            <person name="Bruce D."/>
            <person name="Goodwin L."/>
            <person name="Pitluck S."/>
            <person name="Peters L."/>
            <person name="Kyrpides N."/>
            <person name="Mavromatis K."/>
            <person name="Pagani I."/>
            <person name="Ivanova N."/>
            <person name="Mikhailova N."/>
            <person name="Lu M."/>
            <person name="Detter J.C."/>
            <person name="Tapia R."/>
            <person name="Han C."/>
            <person name="Land M."/>
            <person name="Hauser L."/>
            <person name="Markowitz V."/>
            <person name="Cheng J.-F."/>
            <person name="Hugenholtz P."/>
            <person name="Woyke T."/>
            <person name="Wu D."/>
            <person name="Spring S."/>
            <person name="Schroeder M."/>
            <person name="Brambilla E."/>
            <person name="Klenk H.-P."/>
            <person name="Eisen J.A."/>
        </authorList>
    </citation>
    <scope>NUCLEOTIDE SEQUENCE [LARGE SCALE GENOMIC DNA]</scope>
    <source>
        <strain evidence="15">ATCC 700847 / DSM 10411 / MH2</strain>
    </source>
</reference>
<feature type="binding site" evidence="12">
    <location>
        <position position="110"/>
    </location>
    <ligand>
        <name>K(+)</name>
        <dbReference type="ChEBI" id="CHEBI:29103"/>
    </ligand>
</feature>
<dbReference type="NCBIfam" id="TIGR00933">
    <property type="entry name" value="2a38"/>
    <property type="match status" value="1"/>
</dbReference>
<dbReference type="HOGENOM" id="CLU_030708_0_2_7"/>
<keyword evidence="11 13" id="KW-0472">Membrane</keyword>
<accession>F2LTJ4</accession>
<dbReference type="InParanoid" id="F2LTJ4"/>
<dbReference type="GO" id="GO:0005886">
    <property type="term" value="C:plasma membrane"/>
    <property type="evidence" value="ECO:0007669"/>
    <property type="project" value="UniProtKB-SubCell"/>
</dbReference>
<feature type="transmembrane region" description="Helical" evidence="13">
    <location>
        <begin position="234"/>
        <end position="257"/>
    </location>
</feature>
<feature type="transmembrane region" description="Helical" evidence="13">
    <location>
        <begin position="386"/>
        <end position="411"/>
    </location>
</feature>
<evidence type="ECO:0000256" key="10">
    <source>
        <dbReference type="ARBA" id="ARBA00023065"/>
    </source>
</evidence>
<dbReference type="Pfam" id="PF02386">
    <property type="entry name" value="TrkH"/>
    <property type="match status" value="1"/>
</dbReference>
<comment type="subcellular location">
    <subcellularLocation>
        <location evidence="1">Cell inner membrane</location>
        <topology evidence="1">Multi-pass membrane protein</topology>
    </subcellularLocation>
</comment>
<gene>
    <name evidence="14" type="ordered locus">Hipma_0342</name>
</gene>
<dbReference type="InterPro" id="IPR004772">
    <property type="entry name" value="TrkH"/>
</dbReference>
<dbReference type="PANTHER" id="PTHR32024:SF2">
    <property type="entry name" value="TRK SYSTEM POTASSIUM UPTAKE PROTEIN TRKG-RELATED"/>
    <property type="match status" value="1"/>
</dbReference>
<evidence type="ECO:0000256" key="11">
    <source>
        <dbReference type="ARBA" id="ARBA00023136"/>
    </source>
</evidence>
<keyword evidence="4" id="KW-1003">Cell membrane</keyword>
<evidence type="ECO:0000256" key="3">
    <source>
        <dbReference type="ARBA" id="ARBA00022448"/>
    </source>
</evidence>
<keyword evidence="10" id="KW-0406">Ion transport</keyword>
<feature type="transmembrane region" description="Helical" evidence="13">
    <location>
        <begin position="12"/>
        <end position="31"/>
    </location>
</feature>
<dbReference type="GO" id="GO:0046872">
    <property type="term" value="F:metal ion binding"/>
    <property type="evidence" value="ECO:0007669"/>
    <property type="project" value="UniProtKB-KW"/>
</dbReference>
<evidence type="ECO:0000256" key="2">
    <source>
        <dbReference type="ARBA" id="ARBA00009137"/>
    </source>
</evidence>
<sequence length="478" mass="52194">MKLKLIGRFISILLIITTLFLCVPLVFSIYYKDGASLGFLITITLNASFGSAGLLLTKNPPKSLSRKEGFILVVLSWVVISVFGSIPYVIIGNLSFTDAFFETMSGFTTTGASILKNIEAMPKSLLFWRSLTHWLGGMGIVVLAVAILPMLGIGGIKLIKAEAPGPSIEKISPRITETAKYLWFAYILLSAFETVLLLVGGMDLFDALTHTFGTMATGGFSPKNSSVAYFHSAYIDWVITIFMFIAGANFSIHFKVLTGKFSSLKDEEFLAYSAIVIIAVLLVSLDNLAIYKDFLNSLRFSAFQVVSIVTTTGYATADYEKWHSLSKVILFTFMFVGGCAGSTGGSIKVIRIYTLLKQAVNELKYNIHPKGVFTLTINKQTIRKNIVYSIAGFFFLYIATFFVVALVVSAFGVDLLTSLSASAATLGNIGPGFGGVGPTDNYAWLPSPAKWVLSFAMLSGRLEIYTVFVLFTPAFWKK</sequence>
<feature type="binding site" evidence="12">
    <location>
        <position position="311"/>
    </location>
    <ligand>
        <name>K(+)</name>
        <dbReference type="ChEBI" id="CHEBI:29103"/>
    </ligand>
</feature>
<feature type="binding site" evidence="12">
    <location>
        <position position="218"/>
    </location>
    <ligand>
        <name>K(+)</name>
        <dbReference type="ChEBI" id="CHEBI:29103"/>
    </ligand>
</feature>
<feature type="transmembrane region" description="Helical" evidence="13">
    <location>
        <begin position="37"/>
        <end position="57"/>
    </location>
</feature>
<feature type="transmembrane region" description="Helical" evidence="13">
    <location>
        <begin position="451"/>
        <end position="476"/>
    </location>
</feature>
<protein>
    <submittedName>
        <fullName evidence="14">Potassium uptake protein, TrkH family</fullName>
    </submittedName>
</protein>
<dbReference type="OrthoDB" id="9810952at2"/>
<feature type="transmembrane region" description="Helical" evidence="13">
    <location>
        <begin position="269"/>
        <end position="291"/>
    </location>
</feature>
<organism evidence="14 15">
    <name type="scientific">Hippea maritima (strain ATCC 700847 / DSM 10411 / MH2)</name>
    <dbReference type="NCBI Taxonomy" id="760142"/>
    <lineage>
        <taxon>Bacteria</taxon>
        <taxon>Pseudomonadati</taxon>
        <taxon>Campylobacterota</taxon>
        <taxon>Desulfurellia</taxon>
        <taxon>Desulfurellales</taxon>
        <taxon>Hippeaceae</taxon>
        <taxon>Hippea</taxon>
    </lineage>
</organism>
<name>F2LTJ4_HIPMA</name>
<dbReference type="eggNOG" id="COG0168">
    <property type="taxonomic scope" value="Bacteria"/>
</dbReference>
<evidence type="ECO:0000256" key="4">
    <source>
        <dbReference type="ARBA" id="ARBA00022475"/>
    </source>
</evidence>
<dbReference type="InterPro" id="IPR003445">
    <property type="entry name" value="Cat_transpt"/>
</dbReference>
<evidence type="ECO:0000256" key="6">
    <source>
        <dbReference type="ARBA" id="ARBA00022538"/>
    </source>
</evidence>
<comment type="similarity">
    <text evidence="2">Belongs to the TrkH potassium transport family.</text>
</comment>
<feature type="binding site" evidence="12">
    <location>
        <position position="312"/>
    </location>
    <ligand>
        <name>K(+)</name>
        <dbReference type="ChEBI" id="CHEBI:29103"/>
    </ligand>
</feature>